<feature type="compositionally biased region" description="Basic and acidic residues" evidence="1">
    <location>
        <begin position="15"/>
        <end position="27"/>
    </location>
</feature>
<dbReference type="Proteomes" id="UP001500235">
    <property type="component" value="Unassembled WGS sequence"/>
</dbReference>
<feature type="region of interest" description="Disordered" evidence="1">
    <location>
        <begin position="1"/>
        <end position="70"/>
    </location>
</feature>
<proteinExistence type="predicted"/>
<protein>
    <submittedName>
        <fullName evidence="2">Uncharacterized protein</fullName>
    </submittedName>
</protein>
<sequence length="70" mass="7083">MTGELRILLDGDLASDGKEDDEKKDGDGGDPVALLPETHGLHASIPVNDGPGPDQSGGTLSGKTDMPSAL</sequence>
<accession>A0ABP7SZU5</accession>
<comment type="caution">
    <text evidence="2">The sequence shown here is derived from an EMBL/GenBank/DDBJ whole genome shotgun (WGS) entry which is preliminary data.</text>
</comment>
<name>A0ABP7SZU5_9SPHN</name>
<keyword evidence="3" id="KW-1185">Reference proteome</keyword>
<organism evidence="2 3">
    <name type="scientific">Sphingomonas swuensis</name>
    <dbReference type="NCBI Taxonomy" id="977800"/>
    <lineage>
        <taxon>Bacteria</taxon>
        <taxon>Pseudomonadati</taxon>
        <taxon>Pseudomonadota</taxon>
        <taxon>Alphaproteobacteria</taxon>
        <taxon>Sphingomonadales</taxon>
        <taxon>Sphingomonadaceae</taxon>
        <taxon>Sphingomonas</taxon>
    </lineage>
</organism>
<evidence type="ECO:0000256" key="1">
    <source>
        <dbReference type="SAM" id="MobiDB-lite"/>
    </source>
</evidence>
<reference evidence="3" key="1">
    <citation type="journal article" date="2019" name="Int. J. Syst. Evol. Microbiol.">
        <title>The Global Catalogue of Microorganisms (GCM) 10K type strain sequencing project: providing services to taxonomists for standard genome sequencing and annotation.</title>
        <authorList>
            <consortium name="The Broad Institute Genomics Platform"/>
            <consortium name="The Broad Institute Genome Sequencing Center for Infectious Disease"/>
            <person name="Wu L."/>
            <person name="Ma J."/>
        </authorList>
    </citation>
    <scope>NUCLEOTIDE SEQUENCE [LARGE SCALE GENOMIC DNA]</scope>
    <source>
        <strain evidence="3">JCM 17563</strain>
    </source>
</reference>
<evidence type="ECO:0000313" key="2">
    <source>
        <dbReference type="EMBL" id="GAA4018811.1"/>
    </source>
</evidence>
<dbReference type="EMBL" id="BAABBQ010000001">
    <property type="protein sequence ID" value="GAA4018811.1"/>
    <property type="molecule type" value="Genomic_DNA"/>
</dbReference>
<gene>
    <name evidence="2" type="ORF">GCM10022280_18020</name>
</gene>
<evidence type="ECO:0000313" key="3">
    <source>
        <dbReference type="Proteomes" id="UP001500235"/>
    </source>
</evidence>